<dbReference type="HOGENOM" id="CLU_1923445_0_0_0"/>
<evidence type="ECO:0000313" key="2">
    <source>
        <dbReference type="Proteomes" id="UP000030661"/>
    </source>
</evidence>
<evidence type="ECO:0000313" key="1">
    <source>
        <dbReference type="EMBL" id="GAK58426.1"/>
    </source>
</evidence>
<dbReference type="AlphaFoldDB" id="A0A081C1H1"/>
<dbReference type="Gene3D" id="1.10.1740.10">
    <property type="match status" value="1"/>
</dbReference>
<organism evidence="1">
    <name type="scientific">Vecturithrix granuli</name>
    <dbReference type="NCBI Taxonomy" id="1499967"/>
    <lineage>
        <taxon>Bacteria</taxon>
        <taxon>Candidatus Moduliflexota</taxon>
        <taxon>Candidatus Vecturitrichia</taxon>
        <taxon>Candidatus Vecturitrichales</taxon>
        <taxon>Candidatus Vecturitrichaceae</taxon>
        <taxon>Candidatus Vecturithrix</taxon>
    </lineage>
</organism>
<reference evidence="1" key="1">
    <citation type="journal article" date="2015" name="PeerJ">
        <title>First genomic representation of candidate bacterial phylum KSB3 points to enhanced environmental sensing as a trigger of wastewater bulking.</title>
        <authorList>
            <person name="Sekiguchi Y."/>
            <person name="Ohashi A."/>
            <person name="Parks D.H."/>
            <person name="Yamauchi T."/>
            <person name="Tyson G.W."/>
            <person name="Hugenholtz P."/>
        </authorList>
    </citation>
    <scope>NUCLEOTIDE SEQUENCE [LARGE SCALE GENOMIC DNA]</scope>
</reference>
<sequence>MPYRDFTDHQLGETLLITESAQEKADVAAELFKRYCEKCDRRIRAVLQSRGLEYSDANTYYNTVFFEIYERIFEVEDLTRKLRSYRADRGVFERWLLQVVTLETIDWLRRVNPQTGISHALTFFPDSQKLF</sequence>
<dbReference type="STRING" id="1499967.U27_05400"/>
<dbReference type="Proteomes" id="UP000030661">
    <property type="component" value="Unassembled WGS sequence"/>
</dbReference>
<keyword evidence="2" id="KW-1185">Reference proteome</keyword>
<accession>A0A081C1H1</accession>
<proteinExistence type="predicted"/>
<protein>
    <submittedName>
        <fullName evidence="1">Uncharacterized protein</fullName>
    </submittedName>
</protein>
<name>A0A081C1H1_VECG1</name>
<dbReference type="EMBL" id="DF820467">
    <property type="protein sequence ID" value="GAK58426.1"/>
    <property type="molecule type" value="Genomic_DNA"/>
</dbReference>
<gene>
    <name evidence="1" type="ORF">U27_05400</name>
</gene>